<dbReference type="InterPro" id="IPR013762">
    <property type="entry name" value="Integrase-like_cat_sf"/>
</dbReference>
<accession>A0A5D0G326</accession>
<evidence type="ECO:0000259" key="4">
    <source>
        <dbReference type="PROSITE" id="PS51898"/>
    </source>
</evidence>
<dbReference type="InterPro" id="IPR011010">
    <property type="entry name" value="DNA_brk_join_enz"/>
</dbReference>
<dbReference type="GO" id="GO:0003677">
    <property type="term" value="F:DNA binding"/>
    <property type="evidence" value="ECO:0007669"/>
    <property type="project" value="UniProtKB-KW"/>
</dbReference>
<reference evidence="5 6" key="1">
    <citation type="submission" date="2019-08" db="EMBL/GenBank/DDBJ databases">
        <title>Formosa sediminis sp. nov., isolated from marine sediment.</title>
        <authorList>
            <person name="Cao W.R."/>
        </authorList>
    </citation>
    <scope>NUCLEOTIDE SEQUENCE [LARGE SCALE GENOMIC DNA]</scope>
    <source>
        <strain evidence="5 6">1494</strain>
    </source>
</reference>
<dbReference type="CDD" id="cd01185">
    <property type="entry name" value="INTN1_C_like"/>
    <property type="match status" value="1"/>
</dbReference>
<organism evidence="5 6">
    <name type="scientific">Formosa maritima</name>
    <dbReference type="NCBI Taxonomy" id="2592046"/>
    <lineage>
        <taxon>Bacteria</taxon>
        <taxon>Pseudomonadati</taxon>
        <taxon>Bacteroidota</taxon>
        <taxon>Flavobacteriia</taxon>
        <taxon>Flavobacteriales</taxon>
        <taxon>Flavobacteriaceae</taxon>
        <taxon>Formosa</taxon>
    </lineage>
</organism>
<dbReference type="RefSeq" id="WP_148455999.1">
    <property type="nucleotide sequence ID" value="NZ_VSFC01000052.1"/>
</dbReference>
<evidence type="ECO:0000256" key="2">
    <source>
        <dbReference type="ARBA" id="ARBA00023125"/>
    </source>
</evidence>
<keyword evidence="3" id="KW-0233">DNA recombination</keyword>
<evidence type="ECO:0000256" key="1">
    <source>
        <dbReference type="ARBA" id="ARBA00008857"/>
    </source>
</evidence>
<comment type="caution">
    <text evidence="5">The sequence shown here is derived from an EMBL/GenBank/DDBJ whole genome shotgun (WGS) entry which is preliminary data.</text>
</comment>
<dbReference type="PANTHER" id="PTHR30349">
    <property type="entry name" value="PHAGE INTEGRASE-RELATED"/>
    <property type="match status" value="1"/>
</dbReference>
<dbReference type="Proteomes" id="UP000324550">
    <property type="component" value="Unassembled WGS sequence"/>
</dbReference>
<keyword evidence="2" id="KW-0238">DNA-binding</keyword>
<dbReference type="InterPro" id="IPR035386">
    <property type="entry name" value="Arm-DNA-bind_5"/>
</dbReference>
<dbReference type="InterPro" id="IPR002104">
    <property type="entry name" value="Integrase_catalytic"/>
</dbReference>
<evidence type="ECO:0000313" key="5">
    <source>
        <dbReference type="EMBL" id="TYA53040.1"/>
    </source>
</evidence>
<dbReference type="PANTHER" id="PTHR30349:SF64">
    <property type="entry name" value="PROPHAGE INTEGRASE INTD-RELATED"/>
    <property type="match status" value="1"/>
</dbReference>
<comment type="similarity">
    <text evidence="1">Belongs to the 'phage' integrase family.</text>
</comment>
<gene>
    <name evidence="5" type="ORF">FVF61_10270</name>
</gene>
<dbReference type="InterPro" id="IPR050090">
    <property type="entry name" value="Tyrosine_recombinase_XerCD"/>
</dbReference>
<dbReference type="EMBL" id="VSFC01000052">
    <property type="protein sequence ID" value="TYA53040.1"/>
    <property type="molecule type" value="Genomic_DNA"/>
</dbReference>
<dbReference type="Gene3D" id="1.10.150.130">
    <property type="match status" value="1"/>
</dbReference>
<proteinExistence type="inferred from homology"/>
<dbReference type="GO" id="GO:0015074">
    <property type="term" value="P:DNA integration"/>
    <property type="evidence" value="ECO:0007669"/>
    <property type="project" value="InterPro"/>
</dbReference>
<keyword evidence="6" id="KW-1185">Reference proteome</keyword>
<dbReference type="Pfam" id="PF13102">
    <property type="entry name" value="Phage_int_SAM_5"/>
    <property type="match status" value="1"/>
</dbReference>
<dbReference type="GO" id="GO:0006310">
    <property type="term" value="P:DNA recombination"/>
    <property type="evidence" value="ECO:0007669"/>
    <property type="project" value="UniProtKB-KW"/>
</dbReference>
<dbReference type="SUPFAM" id="SSF56349">
    <property type="entry name" value="DNA breaking-rejoining enzymes"/>
    <property type="match status" value="1"/>
</dbReference>
<evidence type="ECO:0000256" key="3">
    <source>
        <dbReference type="ARBA" id="ARBA00023172"/>
    </source>
</evidence>
<evidence type="ECO:0000313" key="6">
    <source>
        <dbReference type="Proteomes" id="UP000324550"/>
    </source>
</evidence>
<name>A0A5D0G326_9FLAO</name>
<dbReference type="Pfam" id="PF17293">
    <property type="entry name" value="Arm-DNA-bind_5"/>
    <property type="match status" value="1"/>
</dbReference>
<dbReference type="InterPro" id="IPR025269">
    <property type="entry name" value="SAM-like_dom"/>
</dbReference>
<dbReference type="InterPro" id="IPR010998">
    <property type="entry name" value="Integrase_recombinase_N"/>
</dbReference>
<dbReference type="PROSITE" id="PS51898">
    <property type="entry name" value="TYR_RECOMBINASE"/>
    <property type="match status" value="1"/>
</dbReference>
<feature type="domain" description="Tyr recombinase" evidence="4">
    <location>
        <begin position="221"/>
        <end position="395"/>
    </location>
</feature>
<dbReference type="Pfam" id="PF00589">
    <property type="entry name" value="Phage_integrase"/>
    <property type="match status" value="1"/>
</dbReference>
<dbReference type="AlphaFoldDB" id="A0A5D0G326"/>
<dbReference type="Gene3D" id="1.10.443.10">
    <property type="entry name" value="Intergrase catalytic core"/>
    <property type="match status" value="1"/>
</dbReference>
<protein>
    <submittedName>
        <fullName evidence="5">Site-specific integrase</fullName>
    </submittedName>
</protein>
<dbReference type="OrthoDB" id="1098628at2"/>
<sequence length="405" mass="48055">MKIRTLSILYYIQKSKINKQGKCPIQARLTYLKRRKEFSTGLFTEPDNWNRLQQIIESLDKEHNYKNTQLSLISAKLNQAFLMLQVNQVSFDVEDIYRQYKGVKVKKDVGVYEVYNMFLKYLERLIGKELNENTHKKYIAYGKHLKSFIKWKYKSKDIKLSTVKGSFVIHYEYYLKTEKNFAQITLNKVIQRFRRSIKYAIAEDYLDKDPFMLYKAKRVKKDIIYLSQDELLNLEKQTFEIQRVQQIKDMFVFCCYTGLAFKEMIGLKKSDVVVEFDDNLWIVVHRIKTSRSYKVPLMPQAKMIMEKYNQDESDYVFPRISNPKFNAYLKEIADVTGIKINLTHHIARKTFATTVLLYNDVPMEIVSKLLGHSKMQTTQEHYGEVVQKKISEEMSKLSNKLKKKG</sequence>